<evidence type="ECO:0000256" key="1">
    <source>
        <dbReference type="SAM" id="MobiDB-lite"/>
    </source>
</evidence>
<dbReference type="Gene3D" id="3.40.50.300">
    <property type="entry name" value="P-loop containing nucleotide triphosphate hydrolases"/>
    <property type="match status" value="1"/>
</dbReference>
<sequence>MRKEQPISKAGVEKAKNTNRSNNNNNKASKDGVDFQYHLFYYVIGLCHYKYDYAARYEGEMGTYGALDDVILKINSNEDGTNPKALYLIQAKQFQKEDKQISLLDLLHPGDGFTKYIESYNTYKSSETCKQDGLPAQMIYWTSVDLHSTTKQVMEVFESHDDHLKIPIKPETPIQKYWIKHWKKLFIFEIASKLKNCAESAGKNVDEKKCKCESVANVLIREAVQQVEVQTESGSVQKLQLRKEFLYRGDSLSKNAVILRDCLDLAYQTIGKRPDCAKLEARTFDDIFGLDFTSALNPDRDCTFEYKGLNEEELDWFFQHFVYYVNVPKGERMIQLLKDETMFGENFKEQFFEKHLITNPTVGSSFVGKSFINSLIKTLQVTSKPLVTCVEFSETQKLRDRIGSFLKEDPIKSPTLTIIAKTIVDWTVSRVVREVRKTSSTCVVVQDTDTKMLSEALCTIEEKLILSEIQTIVAVDLKKVLQLPTGIRMISIVPADARDIDEASCFEDQIDLNDIEVHFEQFEDRKISIDGNEIGLTEFCGKEVINDKMENLMELYNLKKLEVKSDIFHYDEKHYIERELLEKNNVVDHGTLTSDQTQLISIISDTAGQGKTVELLRIAKNVQTPNNSTNMETICLYFRAKTIAKDIPPTHLNSLNAFQYLPKLLHLEPKSPFMEGIVLKCLERYKVILLVDGFDEIVDDSQAVVIKFMKSALEQTSCSIVIATRTEAQSKLESAFKNAKCYTLGKFAYEKYFQQLWLKERAEPPTETLESNMNYFIENFDNLLKRAGCKLFLEVPQFCRIMGSIYQDRIDKPNFKLHNNYEIGAIYDTFVHSQFANTFEGYFDENNLKDAMALRVLRTDFLTKHMELAYYNQYQRCKEATLFKDLTYYDLIVNQDDQYEFIHITVMEYFLVRYFMLEDIDLDRYETKDTFLNFLQRYFCVSRANIADKFIDFFLTSNKLTKKKRHVIVRYLQSNSKHLPTFVRTTLNNATFNTLKLLLSTAPESMLLDLCFRFGSVKQTNDGKKGKGKDAISDVSTENEINLKRLGENQVILLLQALKESGDGRPKIIKNVLFPTDPNVEDILEVSIRKPFPEVFDEVVKYCTDNCVEDFKDHVEGRLERYAQVIVQHCYAENKERMIDKIIHLCKHKLNGRTISGYVQGFDLFKIIVENIEVVTAGKKFIEKDRLDMLGKLLGLIDAYVDPGTLALRKQEGREQLSNLKNASIKNRLFEWLDE</sequence>
<feature type="domain" description="NACHT" evidence="2">
    <location>
        <begin position="606"/>
        <end position="752"/>
    </location>
</feature>
<feature type="compositionally biased region" description="Basic and acidic residues" evidence="1">
    <location>
        <begin position="1"/>
        <end position="16"/>
    </location>
</feature>
<dbReference type="InterPro" id="IPR007111">
    <property type="entry name" value="NACHT_NTPase"/>
</dbReference>
<dbReference type="EnsemblMetazoa" id="ENSAATROPT008349">
    <property type="protein sequence ID" value="ENSAATROPP007509"/>
    <property type="gene ID" value="ENSAATROPG006799"/>
</dbReference>
<proteinExistence type="predicted"/>
<reference evidence="3" key="1">
    <citation type="submission" date="2024-04" db="UniProtKB">
        <authorList>
            <consortium name="EnsemblMetazoa"/>
        </authorList>
    </citation>
    <scope>IDENTIFICATION</scope>
    <source>
        <strain evidence="3">EBRO</strain>
    </source>
</reference>
<evidence type="ECO:0000313" key="4">
    <source>
        <dbReference type="Proteomes" id="UP000075880"/>
    </source>
</evidence>
<dbReference type="Pfam" id="PF05729">
    <property type="entry name" value="NACHT"/>
    <property type="match status" value="1"/>
</dbReference>
<evidence type="ECO:0000313" key="3">
    <source>
        <dbReference type="EnsemblMetazoa" id="ENSAATROPP007509"/>
    </source>
</evidence>
<dbReference type="InterPro" id="IPR027417">
    <property type="entry name" value="P-loop_NTPase"/>
</dbReference>
<protein>
    <recommendedName>
        <fullName evidence="2">NACHT domain-containing protein</fullName>
    </recommendedName>
</protein>
<feature type="region of interest" description="Disordered" evidence="1">
    <location>
        <begin position="1"/>
        <end position="28"/>
    </location>
</feature>
<feature type="compositionally biased region" description="Low complexity" evidence="1">
    <location>
        <begin position="18"/>
        <end position="27"/>
    </location>
</feature>
<dbReference type="Proteomes" id="UP000075880">
    <property type="component" value="Unassembled WGS sequence"/>
</dbReference>
<organism evidence="3 4">
    <name type="scientific">Anopheles atroparvus</name>
    <name type="common">European mosquito</name>
    <dbReference type="NCBI Taxonomy" id="41427"/>
    <lineage>
        <taxon>Eukaryota</taxon>
        <taxon>Metazoa</taxon>
        <taxon>Ecdysozoa</taxon>
        <taxon>Arthropoda</taxon>
        <taxon>Hexapoda</taxon>
        <taxon>Insecta</taxon>
        <taxon>Pterygota</taxon>
        <taxon>Neoptera</taxon>
        <taxon>Endopterygota</taxon>
        <taxon>Diptera</taxon>
        <taxon>Nematocera</taxon>
        <taxon>Culicoidea</taxon>
        <taxon>Culicidae</taxon>
        <taxon>Anophelinae</taxon>
        <taxon>Anopheles</taxon>
    </lineage>
</organism>
<name>A0AAG5D9F0_ANOAO</name>
<dbReference type="AlphaFoldDB" id="A0AAG5D9F0"/>
<accession>A0AAG5D9F0</accession>
<keyword evidence="4" id="KW-1185">Reference proteome</keyword>
<evidence type="ECO:0000259" key="2">
    <source>
        <dbReference type="Pfam" id="PF05729"/>
    </source>
</evidence>